<dbReference type="Proteomes" id="UP000000322">
    <property type="component" value="Chromosome"/>
</dbReference>
<protein>
    <recommendedName>
        <fullName evidence="2">APS kinase domain-containing protein</fullName>
    </recommendedName>
</protein>
<dbReference type="Gene3D" id="3.40.50.300">
    <property type="entry name" value="P-loop containing nucleotide triphosphate hydrolases"/>
    <property type="match status" value="1"/>
</dbReference>
<dbReference type="AlphaFoldDB" id="D1BB28"/>
<dbReference type="OrthoDB" id="7889077at2"/>
<dbReference type="Pfam" id="PF01583">
    <property type="entry name" value="APS_kinase"/>
    <property type="match status" value="1"/>
</dbReference>
<dbReference type="RefSeq" id="WP_012867798.1">
    <property type="nucleotide sequence ID" value="NC_013521.1"/>
</dbReference>
<feature type="domain" description="APS kinase" evidence="2">
    <location>
        <begin position="6"/>
        <end position="45"/>
    </location>
</feature>
<dbReference type="eggNOG" id="COG3265">
    <property type="taxonomic scope" value="Bacteria"/>
</dbReference>
<dbReference type="STRING" id="446469.Sked_28270"/>
<dbReference type="InterPro" id="IPR027417">
    <property type="entry name" value="P-loop_NTPase"/>
</dbReference>
<dbReference type="InterPro" id="IPR059117">
    <property type="entry name" value="APS_kinase_dom"/>
</dbReference>
<dbReference type="HOGENOM" id="CLU_103816_0_0_11"/>
<keyword evidence="4" id="KW-1185">Reference proteome</keyword>
<reference evidence="3 4" key="1">
    <citation type="journal article" date="2009" name="Stand. Genomic Sci.">
        <title>Complete genome sequence of Sanguibacter keddieii type strain (ST-74).</title>
        <authorList>
            <person name="Ivanova N."/>
            <person name="Sikorski J."/>
            <person name="Sims D."/>
            <person name="Brettin T."/>
            <person name="Detter J.C."/>
            <person name="Han C."/>
            <person name="Lapidus A."/>
            <person name="Copeland A."/>
            <person name="Glavina Del Rio T."/>
            <person name="Nolan M."/>
            <person name="Chen F."/>
            <person name="Lucas S."/>
            <person name="Tice H."/>
            <person name="Cheng J.F."/>
            <person name="Bruce D."/>
            <person name="Goodwin L."/>
            <person name="Pitluck S."/>
            <person name="Pati A."/>
            <person name="Mavromatis K."/>
            <person name="Chen A."/>
            <person name="Palaniappan K."/>
            <person name="D'haeseleer P."/>
            <person name="Chain P."/>
            <person name="Bristow J."/>
            <person name="Eisen J.A."/>
            <person name="Markowitz V."/>
            <person name="Hugenholtz P."/>
            <person name="Goker M."/>
            <person name="Pukall R."/>
            <person name="Klenk H.P."/>
            <person name="Kyrpides N.C."/>
        </authorList>
    </citation>
    <scope>NUCLEOTIDE SEQUENCE [LARGE SCALE GENOMIC DNA]</scope>
    <source>
        <strain evidence="4">ATCC 51767 / DSM 10542 / NCFB 3025 / ST-74</strain>
    </source>
</reference>
<evidence type="ECO:0000313" key="4">
    <source>
        <dbReference type="Proteomes" id="UP000000322"/>
    </source>
</evidence>
<evidence type="ECO:0000313" key="3">
    <source>
        <dbReference type="EMBL" id="ACZ22729.1"/>
    </source>
</evidence>
<evidence type="ECO:0000256" key="1">
    <source>
        <dbReference type="ARBA" id="ARBA00022679"/>
    </source>
</evidence>
<keyword evidence="1" id="KW-0808">Transferase</keyword>
<organism evidence="3 4">
    <name type="scientific">Sanguibacter keddieii (strain ATCC 51767 / DSM 10542 / NCFB 3025 / ST-74)</name>
    <dbReference type="NCBI Taxonomy" id="446469"/>
    <lineage>
        <taxon>Bacteria</taxon>
        <taxon>Bacillati</taxon>
        <taxon>Actinomycetota</taxon>
        <taxon>Actinomycetes</taxon>
        <taxon>Micrococcales</taxon>
        <taxon>Sanguibacteraceae</taxon>
        <taxon>Sanguibacter</taxon>
    </lineage>
</organism>
<name>D1BB28_SANKS</name>
<gene>
    <name evidence="3" type="ordered locus">Sked_28270</name>
</gene>
<accession>D1BB28</accession>
<proteinExistence type="predicted"/>
<dbReference type="SUPFAM" id="SSF52540">
    <property type="entry name" value="P-loop containing nucleoside triphosphate hydrolases"/>
    <property type="match status" value="1"/>
</dbReference>
<sequence>MSTVQLLLLGGASGTGKTSVGWEASAALEARGVAHCVIDGDNLGHVFPAPEGDPQRSAIVERNLAAVWSGYADLGHSRLVYTNTVSVLEADMVTRAILGSARSTAVEVVRVVLTAEPRTVADRLARRETGDLVAVHVDRSRRAALLLAERAPAGTVRVPTDGTTARDVALEVLRAAGW</sequence>
<dbReference type="KEGG" id="ske:Sked_28270"/>
<evidence type="ECO:0000259" key="2">
    <source>
        <dbReference type="Pfam" id="PF01583"/>
    </source>
</evidence>
<dbReference type="EMBL" id="CP001819">
    <property type="protein sequence ID" value="ACZ22729.1"/>
    <property type="molecule type" value="Genomic_DNA"/>
</dbReference>